<dbReference type="SUPFAM" id="SSF52151">
    <property type="entry name" value="FabD/lysophospholipase-like"/>
    <property type="match status" value="2"/>
</dbReference>
<dbReference type="GO" id="GO:0005829">
    <property type="term" value="C:cytosol"/>
    <property type="evidence" value="ECO:0007669"/>
    <property type="project" value="TreeGrafter"/>
</dbReference>
<evidence type="ECO:0000256" key="2">
    <source>
        <dbReference type="ARBA" id="ARBA00023098"/>
    </source>
</evidence>
<dbReference type="PANTHER" id="PTHR10728:SF24">
    <property type="entry name" value="CYTOSOLIC PHOSPHOLIPASE A2 EPSILON"/>
    <property type="match status" value="1"/>
</dbReference>
<evidence type="ECO:0000256" key="1">
    <source>
        <dbReference type="ARBA" id="ARBA00022801"/>
    </source>
</evidence>
<dbReference type="GO" id="GO:0005509">
    <property type="term" value="F:calcium ion binding"/>
    <property type="evidence" value="ECO:0007669"/>
    <property type="project" value="TreeGrafter"/>
</dbReference>
<evidence type="ECO:0000256" key="3">
    <source>
        <dbReference type="PROSITE-ProRule" id="PRU00555"/>
    </source>
</evidence>
<dbReference type="PANTHER" id="PTHR10728">
    <property type="entry name" value="CYTOSOLIC PHOSPHOLIPASE A2"/>
    <property type="match status" value="1"/>
</dbReference>
<evidence type="ECO:0000259" key="4">
    <source>
        <dbReference type="PROSITE" id="PS51210"/>
    </source>
</evidence>
<feature type="domain" description="PLA2c" evidence="4">
    <location>
        <begin position="1"/>
        <end position="145"/>
    </location>
</feature>
<sequence length="145" mass="16866">MAVNEGQNPFPIYLAVNLKDNYSAQDFKEWLEFTPYEVGSIKYGAYIRSEDFGNDFFMGRLMKKFPEIRICFMQGVERSSTNMEEGNVDISSVFSPFGTREVSFSEDNFDKLVKLTEYNILNNESKIIEAFRAAVHRKKNQKNQK</sequence>
<organism evidence="5 6">
    <name type="scientific">Crotalus adamanteus</name>
    <name type="common">Eastern diamondback rattlesnake</name>
    <dbReference type="NCBI Taxonomy" id="8729"/>
    <lineage>
        <taxon>Eukaryota</taxon>
        <taxon>Metazoa</taxon>
        <taxon>Chordata</taxon>
        <taxon>Craniata</taxon>
        <taxon>Vertebrata</taxon>
        <taxon>Euteleostomi</taxon>
        <taxon>Lepidosauria</taxon>
        <taxon>Squamata</taxon>
        <taxon>Bifurcata</taxon>
        <taxon>Unidentata</taxon>
        <taxon>Episquamata</taxon>
        <taxon>Toxicofera</taxon>
        <taxon>Serpentes</taxon>
        <taxon>Colubroidea</taxon>
        <taxon>Viperidae</taxon>
        <taxon>Crotalinae</taxon>
        <taxon>Crotalus</taxon>
    </lineage>
</organism>
<dbReference type="EMBL" id="JAOTOJ010000001">
    <property type="protein sequence ID" value="KAK9409739.1"/>
    <property type="molecule type" value="Genomic_DNA"/>
</dbReference>
<evidence type="ECO:0000313" key="5">
    <source>
        <dbReference type="EMBL" id="KAK9409739.1"/>
    </source>
</evidence>
<evidence type="ECO:0000313" key="6">
    <source>
        <dbReference type="Proteomes" id="UP001474421"/>
    </source>
</evidence>
<dbReference type="GO" id="GO:0005544">
    <property type="term" value="F:calcium-dependent phospholipid binding"/>
    <property type="evidence" value="ECO:0007669"/>
    <property type="project" value="TreeGrafter"/>
</dbReference>
<gene>
    <name evidence="5" type="ORF">NXF25_000914</name>
</gene>
<dbReference type="InterPro" id="IPR016035">
    <property type="entry name" value="Acyl_Trfase/lysoPLipase"/>
</dbReference>
<reference evidence="5 6" key="1">
    <citation type="journal article" date="2024" name="Proc. Natl. Acad. Sci. U.S.A.">
        <title>The genetic regulatory architecture and epigenomic basis for age-related changes in rattlesnake venom.</title>
        <authorList>
            <person name="Hogan M.P."/>
            <person name="Holding M.L."/>
            <person name="Nystrom G.S."/>
            <person name="Colston T.J."/>
            <person name="Bartlett D.A."/>
            <person name="Mason A.J."/>
            <person name="Ellsworth S.A."/>
            <person name="Rautsaw R.M."/>
            <person name="Lawrence K.C."/>
            <person name="Strickland J.L."/>
            <person name="He B."/>
            <person name="Fraser P."/>
            <person name="Margres M.J."/>
            <person name="Gilbert D.M."/>
            <person name="Gibbs H.L."/>
            <person name="Parkinson C.L."/>
            <person name="Rokyta D.R."/>
        </authorList>
    </citation>
    <scope>NUCLEOTIDE SEQUENCE [LARGE SCALE GENOMIC DNA]</scope>
    <source>
        <strain evidence="5">DRR0105</strain>
    </source>
</reference>
<dbReference type="Proteomes" id="UP001474421">
    <property type="component" value="Unassembled WGS sequence"/>
</dbReference>
<keyword evidence="3" id="KW-0442">Lipid degradation</keyword>
<comment type="caution">
    <text evidence="5">The sequence shown here is derived from an EMBL/GenBank/DDBJ whole genome shotgun (WGS) entry which is preliminary data.</text>
</comment>
<dbReference type="InterPro" id="IPR002642">
    <property type="entry name" value="LysoPLipase_cat_dom"/>
</dbReference>
<dbReference type="Gene3D" id="3.40.1090.10">
    <property type="entry name" value="Cytosolic phospholipase A2 catalytic domain"/>
    <property type="match status" value="2"/>
</dbReference>
<protein>
    <submittedName>
        <fullName evidence="5">Cytosolic phospholipase A2 epsilon-like</fullName>
    </submittedName>
</protein>
<name>A0AAW1C5H5_CROAD</name>
<dbReference type="GO" id="GO:0046475">
    <property type="term" value="P:glycerophospholipid catabolic process"/>
    <property type="evidence" value="ECO:0007669"/>
    <property type="project" value="TreeGrafter"/>
</dbReference>
<accession>A0AAW1C5H5</accession>
<dbReference type="AlphaFoldDB" id="A0AAW1C5H5"/>
<keyword evidence="6" id="KW-1185">Reference proteome</keyword>
<keyword evidence="2 3" id="KW-0443">Lipid metabolism</keyword>
<keyword evidence="1 3" id="KW-0378">Hydrolase</keyword>
<proteinExistence type="predicted"/>
<dbReference type="Pfam" id="PF01735">
    <property type="entry name" value="PLA2_B"/>
    <property type="match status" value="1"/>
</dbReference>
<dbReference type="PROSITE" id="PS51210">
    <property type="entry name" value="PLA2C"/>
    <property type="match status" value="1"/>
</dbReference>
<dbReference type="GO" id="GO:0047498">
    <property type="term" value="F:calcium-dependent phospholipase A2 activity"/>
    <property type="evidence" value="ECO:0007669"/>
    <property type="project" value="TreeGrafter"/>
</dbReference>